<dbReference type="PATRIC" id="fig|1354791.3.peg.3207"/>
<evidence type="ECO:0000313" key="4">
    <source>
        <dbReference type="Proteomes" id="UP000019442"/>
    </source>
</evidence>
<dbReference type="InterPro" id="IPR004045">
    <property type="entry name" value="Glutathione_S-Trfase_N"/>
</dbReference>
<dbReference type="PANTHER" id="PTHR43968">
    <property type="match status" value="1"/>
</dbReference>
<evidence type="ECO:0000259" key="1">
    <source>
        <dbReference type="PROSITE" id="PS50404"/>
    </source>
</evidence>
<dbReference type="InterPro" id="IPR050983">
    <property type="entry name" value="GST_Omega/HSP26"/>
</dbReference>
<dbReference type="Gene3D" id="3.40.30.10">
    <property type="entry name" value="Glutaredoxin"/>
    <property type="match status" value="1"/>
</dbReference>
<dbReference type="Gene3D" id="1.20.1050.10">
    <property type="match status" value="1"/>
</dbReference>
<proteinExistence type="predicted"/>
<dbReference type="PROSITE" id="PS50405">
    <property type="entry name" value="GST_CTER"/>
    <property type="match status" value="1"/>
</dbReference>
<dbReference type="HOGENOM" id="CLU_011226_9_3_6"/>
<protein>
    <submittedName>
        <fullName evidence="3">Glutathione S-transferase</fullName>
    </submittedName>
</protein>
<dbReference type="GO" id="GO:0016740">
    <property type="term" value="F:transferase activity"/>
    <property type="evidence" value="ECO:0007669"/>
    <property type="project" value="UniProtKB-KW"/>
</dbReference>
<keyword evidence="3" id="KW-0808">Transferase</keyword>
<evidence type="ECO:0000259" key="2">
    <source>
        <dbReference type="PROSITE" id="PS50405"/>
    </source>
</evidence>
<dbReference type="InterPro" id="IPR040079">
    <property type="entry name" value="Glutathione_S-Trfase"/>
</dbReference>
<dbReference type="InterPro" id="IPR036282">
    <property type="entry name" value="Glutathione-S-Trfase_C_sf"/>
</dbReference>
<dbReference type="PANTHER" id="PTHR43968:SF6">
    <property type="entry name" value="GLUTATHIONE S-TRANSFERASE OMEGA"/>
    <property type="match status" value="1"/>
</dbReference>
<dbReference type="AlphaFoldDB" id="W8L850"/>
<organism evidence="3 4">
    <name type="scientific">Ectothiorhodospira haloalkaliphila</name>
    <dbReference type="NCBI Taxonomy" id="421628"/>
    <lineage>
        <taxon>Bacteria</taxon>
        <taxon>Pseudomonadati</taxon>
        <taxon>Pseudomonadota</taxon>
        <taxon>Gammaproteobacteria</taxon>
        <taxon>Chromatiales</taxon>
        <taxon>Ectothiorhodospiraceae</taxon>
        <taxon>Ectothiorhodospira</taxon>
    </lineage>
</organism>
<reference evidence="4" key="2">
    <citation type="submission" date="2014-02" db="EMBL/GenBank/DDBJ databases">
        <title>Draft Genome Sequence of extremely halophilic bacteria Halorhodospira halochloris.</title>
        <authorList>
            <person name="Singh K.S."/>
        </authorList>
    </citation>
    <scope>NUCLEOTIDE SEQUENCE [LARGE SCALE GENOMIC DNA]</scope>
    <source>
        <strain evidence="4">A</strain>
    </source>
</reference>
<dbReference type="RefSeq" id="WP_025282530.1">
    <property type="nucleotide sequence ID" value="NZ_CP007268.1"/>
</dbReference>
<dbReference type="InterPro" id="IPR010987">
    <property type="entry name" value="Glutathione-S-Trfase_C-like"/>
</dbReference>
<dbReference type="KEGG" id="hhc:M911_13600"/>
<feature type="domain" description="GST N-terminal" evidence="1">
    <location>
        <begin position="3"/>
        <end position="82"/>
    </location>
</feature>
<gene>
    <name evidence="3" type="ORF">M911_13600</name>
</gene>
<dbReference type="SUPFAM" id="SSF52833">
    <property type="entry name" value="Thioredoxin-like"/>
    <property type="match status" value="1"/>
</dbReference>
<dbReference type="Pfam" id="PF13409">
    <property type="entry name" value="GST_N_2"/>
    <property type="match status" value="1"/>
</dbReference>
<keyword evidence="4" id="KW-1185">Reference proteome</keyword>
<dbReference type="PROSITE" id="PS50404">
    <property type="entry name" value="GST_NTER"/>
    <property type="match status" value="1"/>
</dbReference>
<dbReference type="SUPFAM" id="SSF47616">
    <property type="entry name" value="GST C-terminal domain-like"/>
    <property type="match status" value="1"/>
</dbReference>
<dbReference type="InterPro" id="IPR036249">
    <property type="entry name" value="Thioredoxin-like_sf"/>
</dbReference>
<accession>W8L850</accession>
<dbReference type="GO" id="GO:0005737">
    <property type="term" value="C:cytoplasm"/>
    <property type="evidence" value="ECO:0007669"/>
    <property type="project" value="TreeGrafter"/>
</dbReference>
<sequence length="223" mass="25200">MPMPLKLISFDLCPFVQRSIITLRYKQAPYEIEYIDLESPPAWFLEISPTGKVPVLEVDGNTHLFESAVINEYVDDITPPSLKPTDPLTLAFNRAWIEFGSGAIIDQYRIMMAETEQDMEDHLASALAGLRRLEGQLGDGPWFNGADFSLVDAAFAPLLMRYRLMNAREPLFEEDEFPRIKAWAEQLLALDAVTGSVPADFPERLSRYLAGKDGYGPERFSHL</sequence>
<evidence type="ECO:0000313" key="3">
    <source>
        <dbReference type="EMBL" id="AHK80015.1"/>
    </source>
</evidence>
<reference evidence="3 4" key="1">
    <citation type="journal article" date="2014" name="J Genomics">
        <title>Draft Genome Sequence of the Extremely Halophilic Phototrophic Purple Sulfur Bacterium Halorhodospira halochloris.</title>
        <authorList>
            <person name="Singh K.S."/>
            <person name="Kirksey J."/>
            <person name="Hoff W.D."/>
            <person name="Deole R."/>
        </authorList>
    </citation>
    <scope>NUCLEOTIDE SEQUENCE [LARGE SCALE GENOMIC DNA]</scope>
    <source>
        <strain evidence="3 4">A</strain>
    </source>
</reference>
<dbReference type="Proteomes" id="UP000019442">
    <property type="component" value="Chromosome"/>
</dbReference>
<dbReference type="SFLD" id="SFLDS00019">
    <property type="entry name" value="Glutathione_Transferase_(cytos"/>
    <property type="match status" value="1"/>
</dbReference>
<name>W8L850_9GAMM</name>
<dbReference type="Pfam" id="PF13410">
    <property type="entry name" value="GST_C_2"/>
    <property type="match status" value="1"/>
</dbReference>
<dbReference type="EMBL" id="CP007268">
    <property type="protein sequence ID" value="AHK80015.1"/>
    <property type="molecule type" value="Genomic_DNA"/>
</dbReference>
<feature type="domain" description="GST C-terminal" evidence="2">
    <location>
        <begin position="86"/>
        <end position="209"/>
    </location>
</feature>
<dbReference type="SFLD" id="SFLDG00358">
    <property type="entry name" value="Main_(cytGST)"/>
    <property type="match status" value="1"/>
</dbReference>